<name>A0ABV4HQS5_9GAMM</name>
<keyword evidence="2" id="KW-0812">Transmembrane</keyword>
<evidence type="ECO:0000256" key="2">
    <source>
        <dbReference type="SAM" id="Phobius"/>
    </source>
</evidence>
<dbReference type="Proteomes" id="UP001566331">
    <property type="component" value="Unassembled WGS sequence"/>
</dbReference>
<keyword evidence="2" id="KW-0472">Membrane</keyword>
<comment type="caution">
    <text evidence="3">The sequence shown here is derived from an EMBL/GenBank/DDBJ whole genome shotgun (WGS) entry which is preliminary data.</text>
</comment>
<keyword evidence="2" id="KW-1133">Transmembrane helix</keyword>
<organism evidence="3 4">
    <name type="scientific">Luteimonas salinilitoris</name>
    <dbReference type="NCBI Taxonomy" id="3237697"/>
    <lineage>
        <taxon>Bacteria</taxon>
        <taxon>Pseudomonadati</taxon>
        <taxon>Pseudomonadota</taxon>
        <taxon>Gammaproteobacteria</taxon>
        <taxon>Lysobacterales</taxon>
        <taxon>Lysobacteraceae</taxon>
        <taxon>Luteimonas</taxon>
    </lineage>
</organism>
<dbReference type="RefSeq" id="WP_370564072.1">
    <property type="nucleotide sequence ID" value="NZ_JBFWIB010000006.1"/>
</dbReference>
<evidence type="ECO:0008006" key="5">
    <source>
        <dbReference type="Google" id="ProtNLM"/>
    </source>
</evidence>
<dbReference type="EMBL" id="JBFWIC010000005">
    <property type="protein sequence ID" value="MEZ0474077.1"/>
    <property type="molecule type" value="Genomic_DNA"/>
</dbReference>
<feature type="region of interest" description="Disordered" evidence="1">
    <location>
        <begin position="85"/>
        <end position="131"/>
    </location>
</feature>
<keyword evidence="4" id="KW-1185">Reference proteome</keyword>
<accession>A0ABV4HQS5</accession>
<feature type="compositionally biased region" description="Basic and acidic residues" evidence="1">
    <location>
        <begin position="95"/>
        <end position="106"/>
    </location>
</feature>
<reference evidence="3 4" key="1">
    <citation type="submission" date="2024-07" db="EMBL/GenBank/DDBJ databases">
        <title>Luteimonas salilacus sp. nov., isolated from the shore soil of Salt Lake in Tibet of China.</title>
        <authorList>
            <person name="Zhang X."/>
            <person name="Li A."/>
        </authorList>
    </citation>
    <scope>NUCLEOTIDE SEQUENCE [LARGE SCALE GENOMIC DNA]</scope>
    <source>
        <strain evidence="3 4">B3-2-R+30</strain>
    </source>
</reference>
<feature type="compositionally biased region" description="Basic residues" evidence="1">
    <location>
        <begin position="107"/>
        <end position="120"/>
    </location>
</feature>
<feature type="transmembrane region" description="Helical" evidence="2">
    <location>
        <begin position="60"/>
        <end position="78"/>
    </location>
</feature>
<evidence type="ECO:0000313" key="4">
    <source>
        <dbReference type="Proteomes" id="UP001566331"/>
    </source>
</evidence>
<proteinExistence type="predicted"/>
<sequence>MSKLDTLQGRALELVGHVGDGVRYVIPDNAGKWLQAGAVLGAARTGAKTASHVVRRNPTLAVTAAVAVGAGLALYAILRRQRKANGQAAGATIEGRSKRVDADRTSRPRKAAKRRASSARKRTEGGTETGG</sequence>
<evidence type="ECO:0000313" key="3">
    <source>
        <dbReference type="EMBL" id="MEZ0474077.1"/>
    </source>
</evidence>
<gene>
    <name evidence="3" type="ORF">AB6713_05530</name>
</gene>
<protein>
    <recommendedName>
        <fullName evidence="5">DUF3618 domain-containing protein</fullName>
    </recommendedName>
</protein>
<evidence type="ECO:0000256" key="1">
    <source>
        <dbReference type="SAM" id="MobiDB-lite"/>
    </source>
</evidence>